<dbReference type="Proteomes" id="UP000814140">
    <property type="component" value="Unassembled WGS sequence"/>
</dbReference>
<reference evidence="1" key="1">
    <citation type="submission" date="2021-03" db="EMBL/GenBank/DDBJ databases">
        <authorList>
            <consortium name="DOE Joint Genome Institute"/>
            <person name="Ahrendt S."/>
            <person name="Looney B.P."/>
            <person name="Miyauchi S."/>
            <person name="Morin E."/>
            <person name="Drula E."/>
            <person name="Courty P.E."/>
            <person name="Chicoki N."/>
            <person name="Fauchery L."/>
            <person name="Kohler A."/>
            <person name="Kuo A."/>
            <person name="Labutti K."/>
            <person name="Pangilinan J."/>
            <person name="Lipzen A."/>
            <person name="Riley R."/>
            <person name="Andreopoulos W."/>
            <person name="He G."/>
            <person name="Johnson J."/>
            <person name="Barry K.W."/>
            <person name="Grigoriev I.V."/>
            <person name="Nagy L."/>
            <person name="Hibbett D."/>
            <person name="Henrissat B."/>
            <person name="Matheny P.B."/>
            <person name="Labbe J."/>
            <person name="Martin F."/>
        </authorList>
    </citation>
    <scope>NUCLEOTIDE SEQUENCE</scope>
    <source>
        <strain evidence="1">HHB10654</strain>
    </source>
</reference>
<gene>
    <name evidence="1" type="ORF">BV25DRAFT_1855079</name>
</gene>
<reference evidence="1" key="2">
    <citation type="journal article" date="2022" name="New Phytol.">
        <title>Evolutionary transition to the ectomycorrhizal habit in the genomes of a hyperdiverse lineage of mushroom-forming fungi.</title>
        <authorList>
            <person name="Looney B."/>
            <person name="Miyauchi S."/>
            <person name="Morin E."/>
            <person name="Drula E."/>
            <person name="Courty P.E."/>
            <person name="Kohler A."/>
            <person name="Kuo A."/>
            <person name="LaButti K."/>
            <person name="Pangilinan J."/>
            <person name="Lipzen A."/>
            <person name="Riley R."/>
            <person name="Andreopoulos W."/>
            <person name="He G."/>
            <person name="Johnson J."/>
            <person name="Nolan M."/>
            <person name="Tritt A."/>
            <person name="Barry K.W."/>
            <person name="Grigoriev I.V."/>
            <person name="Nagy L.G."/>
            <person name="Hibbett D."/>
            <person name="Henrissat B."/>
            <person name="Matheny P.B."/>
            <person name="Labbe J."/>
            <person name="Martin F.M."/>
        </authorList>
    </citation>
    <scope>NUCLEOTIDE SEQUENCE</scope>
    <source>
        <strain evidence="1">HHB10654</strain>
    </source>
</reference>
<name>A0ACB8T2X9_9AGAM</name>
<comment type="caution">
    <text evidence="1">The sequence shown here is derived from an EMBL/GenBank/DDBJ whole genome shotgun (WGS) entry which is preliminary data.</text>
</comment>
<organism evidence="1 2">
    <name type="scientific">Artomyces pyxidatus</name>
    <dbReference type="NCBI Taxonomy" id="48021"/>
    <lineage>
        <taxon>Eukaryota</taxon>
        <taxon>Fungi</taxon>
        <taxon>Dikarya</taxon>
        <taxon>Basidiomycota</taxon>
        <taxon>Agaricomycotina</taxon>
        <taxon>Agaricomycetes</taxon>
        <taxon>Russulales</taxon>
        <taxon>Auriscalpiaceae</taxon>
        <taxon>Artomyces</taxon>
    </lineage>
</organism>
<dbReference type="EMBL" id="MU277205">
    <property type="protein sequence ID" value="KAI0062868.1"/>
    <property type="molecule type" value="Genomic_DNA"/>
</dbReference>
<proteinExistence type="predicted"/>
<sequence>MLAEEGTPFYIVAAHGGAGDHHISSEPAVRQALRNAFRALGAQTATALDLTTALISSLEDAEPLNTGYGANLTLSGRVECDAALMDAKTNAFGAVGAIGCVKNPVQLARIVLENRGRRDTLGRVPPLLLAGAGAADLARSTGMTLVDRDAMIAPRARKDWEIWRDRLEKSHKDDSVATVRQSLHSLQDTVGAVAWDTSGNLAAGVSSGGLLLKSPGRIGEAAIYGAGCWAQQSSTTAVACSVSGEGELIIQSALAKTLADALNASRQGDTHETLKEILVDRFYKHWKRLGEPGPAAGVLLLTKEVDGTQSFGRLWCAFTTPSMAVAYASSVHPKPKVTILRNTTHSYEDEARSPIFITALPL</sequence>
<protein>
    <submittedName>
        <fullName evidence="1">N-terminal nucleophile aminohydrolase</fullName>
    </submittedName>
</protein>
<evidence type="ECO:0000313" key="2">
    <source>
        <dbReference type="Proteomes" id="UP000814140"/>
    </source>
</evidence>
<evidence type="ECO:0000313" key="1">
    <source>
        <dbReference type="EMBL" id="KAI0062868.1"/>
    </source>
</evidence>
<keyword evidence="2" id="KW-1185">Reference proteome</keyword>
<accession>A0ACB8T2X9</accession>